<evidence type="ECO:0000313" key="2">
    <source>
        <dbReference type="EMBL" id="MST54684.1"/>
    </source>
</evidence>
<dbReference type="RefSeq" id="WP_320634221.1">
    <property type="nucleotide sequence ID" value="NZ_JAXDZJ010000136.1"/>
</dbReference>
<dbReference type="GO" id="GO:0045227">
    <property type="term" value="P:capsule polysaccharide biosynthetic process"/>
    <property type="evidence" value="ECO:0007669"/>
    <property type="project" value="InterPro"/>
</dbReference>
<feature type="transmembrane region" description="Helical" evidence="1">
    <location>
        <begin position="43"/>
        <end position="64"/>
    </location>
</feature>
<dbReference type="InterPro" id="IPR008338">
    <property type="entry name" value="Capsule_biosynth_CapC"/>
</dbReference>
<keyword evidence="1" id="KW-0812">Transmembrane</keyword>
<proteinExistence type="predicted"/>
<gene>
    <name evidence="2" type="ORF">FYJ74_01265</name>
</gene>
<comment type="caution">
    <text evidence="2">The sequence shown here is derived from an EMBL/GenBank/DDBJ whole genome shotgun (WGS) entry which is preliminary data.</text>
</comment>
<evidence type="ECO:0000256" key="1">
    <source>
        <dbReference type="SAM" id="Phobius"/>
    </source>
</evidence>
<keyword evidence="1" id="KW-1133">Transmembrane helix</keyword>
<dbReference type="GO" id="GO:0016020">
    <property type="term" value="C:membrane"/>
    <property type="evidence" value="ECO:0007669"/>
    <property type="project" value="InterPro"/>
</dbReference>
<reference evidence="2 3" key="1">
    <citation type="submission" date="2019-08" db="EMBL/GenBank/DDBJ databases">
        <title>In-depth cultivation of the pig gut microbiome towards novel bacterial diversity and tailored functional studies.</title>
        <authorList>
            <person name="Wylensek D."/>
            <person name="Hitch T.C.A."/>
            <person name="Clavel T."/>
        </authorList>
    </citation>
    <scope>NUCLEOTIDE SEQUENCE [LARGE SCALE GENOMIC DNA]</scope>
    <source>
        <strain evidence="2 3">SM-530-WT-4B</strain>
    </source>
</reference>
<feature type="transmembrane region" description="Helical" evidence="1">
    <location>
        <begin position="76"/>
        <end position="99"/>
    </location>
</feature>
<feature type="transmembrane region" description="Helical" evidence="1">
    <location>
        <begin position="119"/>
        <end position="138"/>
    </location>
</feature>
<organism evidence="2 3">
    <name type="scientific">Pyramidobacter porci</name>
    <dbReference type="NCBI Taxonomy" id="2605789"/>
    <lineage>
        <taxon>Bacteria</taxon>
        <taxon>Thermotogati</taxon>
        <taxon>Synergistota</taxon>
        <taxon>Synergistia</taxon>
        <taxon>Synergistales</taxon>
        <taxon>Dethiosulfovibrionaceae</taxon>
        <taxon>Pyramidobacter</taxon>
    </lineage>
</organism>
<dbReference type="EMBL" id="VUNH01000001">
    <property type="protein sequence ID" value="MST54684.1"/>
    <property type="molecule type" value="Genomic_DNA"/>
</dbReference>
<evidence type="ECO:0000313" key="3">
    <source>
        <dbReference type="Proteomes" id="UP000473699"/>
    </source>
</evidence>
<keyword evidence="1" id="KW-0472">Membrane</keyword>
<keyword evidence="3" id="KW-1185">Reference proteome</keyword>
<dbReference type="Pfam" id="PF14102">
    <property type="entry name" value="Caps_synth_CapC"/>
    <property type="match status" value="1"/>
</dbReference>
<sequence>MNDLGILTIGIGIAVSMICDWRTGYGSGGLVSAGTIALTLYSPLRVGVSLLAALLIWPLLEFAVRRWGLHGRARVGWAMLMALAFRLAAGNFVQPLPWLGWVIPGLIAADIQRQGVVETLSALTAVSVLTAFASQWLFRLGGALS</sequence>
<protein>
    <submittedName>
        <fullName evidence="2">Capsule biosynthesis protein CapC</fullName>
    </submittedName>
</protein>
<dbReference type="Proteomes" id="UP000473699">
    <property type="component" value="Unassembled WGS sequence"/>
</dbReference>
<name>A0A6L5Y8Q6_9BACT</name>
<dbReference type="AlphaFoldDB" id="A0A6L5Y8Q6"/>
<accession>A0A6L5Y8Q6</accession>